<proteinExistence type="predicted"/>
<evidence type="ECO:0000313" key="2">
    <source>
        <dbReference type="Proteomes" id="UP001430700"/>
    </source>
</evidence>
<dbReference type="EMBL" id="JAJJMN010000002">
    <property type="protein sequence ID" value="MCC9019914.1"/>
    <property type="molecule type" value="Genomic_DNA"/>
</dbReference>
<gene>
    <name evidence="1" type="ORF">LNQ34_19275</name>
</gene>
<name>A0ABS8M521_9FLAO</name>
<evidence type="ECO:0000313" key="1">
    <source>
        <dbReference type="EMBL" id="MCC9019914.1"/>
    </source>
</evidence>
<accession>A0ABS8M521</accession>
<reference evidence="1" key="1">
    <citation type="submission" date="2021-11" db="EMBL/GenBank/DDBJ databases">
        <title>Description of novel Flavobacterium species.</title>
        <authorList>
            <person name="Saticioglu I.B."/>
            <person name="Ay H."/>
            <person name="Altun S."/>
            <person name="Duman M."/>
        </authorList>
    </citation>
    <scope>NUCLEOTIDE SEQUENCE</scope>
    <source>
        <strain evidence="1">F-126</strain>
    </source>
</reference>
<comment type="caution">
    <text evidence="1">The sequence shown here is derived from an EMBL/GenBank/DDBJ whole genome shotgun (WGS) entry which is preliminary data.</text>
</comment>
<organism evidence="1 2">
    <name type="scientific">Flavobacterium lipolyticum</name>
    <dbReference type="NCBI Taxonomy" id="2893754"/>
    <lineage>
        <taxon>Bacteria</taxon>
        <taxon>Pseudomonadati</taxon>
        <taxon>Bacteroidota</taxon>
        <taxon>Flavobacteriia</taxon>
        <taxon>Flavobacteriales</taxon>
        <taxon>Flavobacteriaceae</taxon>
        <taxon>Flavobacterium</taxon>
    </lineage>
</organism>
<dbReference type="RefSeq" id="WP_202704444.1">
    <property type="nucleotide sequence ID" value="NZ_JAJJMN010000002.1"/>
</dbReference>
<sequence>MNNPQNYIIEEYTLTKPIKVLNSTTDLAGKAGGKQVFSTEIEKNSTVKAASNWGDLISN</sequence>
<dbReference type="Proteomes" id="UP001430700">
    <property type="component" value="Unassembled WGS sequence"/>
</dbReference>
<protein>
    <submittedName>
        <fullName evidence="1">Uncharacterized protein</fullName>
    </submittedName>
</protein>
<keyword evidence="2" id="KW-1185">Reference proteome</keyword>